<comment type="similarity">
    <text evidence="2">Belongs to the ATP-dependent AMP-binding enzyme family.</text>
</comment>
<evidence type="ECO:0000256" key="4">
    <source>
        <dbReference type="ARBA" id="ARBA00022553"/>
    </source>
</evidence>
<dbReference type="Gene3D" id="3.30.300.30">
    <property type="match status" value="4"/>
</dbReference>
<evidence type="ECO:0000256" key="1">
    <source>
        <dbReference type="ARBA" id="ARBA00001957"/>
    </source>
</evidence>
<dbReference type="Pfam" id="PF00501">
    <property type="entry name" value="AMP-binding"/>
    <property type="match status" value="4"/>
</dbReference>
<proteinExistence type="inferred from homology"/>
<dbReference type="CDD" id="cd19544">
    <property type="entry name" value="E-C_NRPS"/>
    <property type="match status" value="2"/>
</dbReference>
<dbReference type="FunFam" id="3.40.50.980:FF:000001">
    <property type="entry name" value="Non-ribosomal peptide synthetase"/>
    <property type="match status" value="4"/>
</dbReference>
<keyword evidence="6" id="KW-0808">Transferase</keyword>
<dbReference type="InterPro" id="IPR006162">
    <property type="entry name" value="Ppantetheine_attach_site"/>
</dbReference>
<dbReference type="InterPro" id="IPR020845">
    <property type="entry name" value="AMP-binding_CS"/>
</dbReference>
<organism evidence="6 7">
    <name type="scientific">Xenorhabdus cabanillasii JM26</name>
    <dbReference type="NCBI Taxonomy" id="1427517"/>
    <lineage>
        <taxon>Bacteria</taxon>
        <taxon>Pseudomonadati</taxon>
        <taxon>Pseudomonadota</taxon>
        <taxon>Gammaproteobacteria</taxon>
        <taxon>Enterobacterales</taxon>
        <taxon>Morganellaceae</taxon>
        <taxon>Xenorhabdus</taxon>
    </lineage>
</organism>
<dbReference type="InterPro" id="IPR001242">
    <property type="entry name" value="Condensation_dom"/>
</dbReference>
<dbReference type="InterPro" id="IPR000873">
    <property type="entry name" value="AMP-dep_synth/lig_dom"/>
</dbReference>
<dbReference type="Pfam" id="PF13193">
    <property type="entry name" value="AMP-binding_C"/>
    <property type="match status" value="4"/>
</dbReference>
<dbReference type="InterPro" id="IPR001031">
    <property type="entry name" value="Thioesterase"/>
</dbReference>
<dbReference type="PANTHER" id="PTHR45527">
    <property type="entry name" value="NONRIBOSOMAL PEPTIDE SYNTHETASE"/>
    <property type="match status" value="1"/>
</dbReference>
<dbReference type="OrthoDB" id="134488at2"/>
<keyword evidence="3" id="KW-0596">Phosphopantetheine</keyword>
<dbReference type="InterPro" id="IPR029058">
    <property type="entry name" value="AB_hydrolase_fold"/>
</dbReference>
<comment type="cofactor">
    <cofactor evidence="1">
        <name>pantetheine 4'-phosphate</name>
        <dbReference type="ChEBI" id="CHEBI:47942"/>
    </cofactor>
</comment>
<dbReference type="FunFam" id="2.30.38.10:FF:000001">
    <property type="entry name" value="Non-ribosomal peptide synthetase PvdI"/>
    <property type="match status" value="4"/>
</dbReference>
<reference evidence="6 7" key="1">
    <citation type="submission" date="2013-11" db="EMBL/GenBank/DDBJ databases">
        <title>Draft genome sequence and annotation of the entomopathogenic bacterium, Xenorhabdus cabanillasi strain JM26.</title>
        <authorList>
            <person name="Gualtieri M."/>
            <person name="Ogier J.C."/>
            <person name="Pages S."/>
            <person name="Givaudan A."/>
            <person name="Gaudriault S."/>
        </authorList>
    </citation>
    <scope>NUCLEOTIDE SEQUENCE [LARGE SCALE GENOMIC DNA]</scope>
    <source>
        <strain evidence="6 7">JM26</strain>
    </source>
</reference>
<dbReference type="NCBIfam" id="NF003417">
    <property type="entry name" value="PRK04813.1"/>
    <property type="match status" value="4"/>
</dbReference>
<dbReference type="Pfam" id="PF00975">
    <property type="entry name" value="Thioesterase"/>
    <property type="match status" value="1"/>
</dbReference>
<dbReference type="EC" id="2.7.7.58" evidence="6"/>
<dbReference type="RefSeq" id="WP_072021980.1">
    <property type="nucleotide sequence ID" value="NZ_CAWLVK010000019.1"/>
</dbReference>
<dbReference type="FunFam" id="3.30.559.30:FF:000001">
    <property type="entry name" value="Non-ribosomal peptide synthetase"/>
    <property type="match status" value="2"/>
</dbReference>
<keyword evidence="4" id="KW-0597">Phosphoprotein</keyword>
<feature type="domain" description="Carrier" evidence="5">
    <location>
        <begin position="1028"/>
        <end position="1103"/>
    </location>
</feature>
<dbReference type="GO" id="GO:0016779">
    <property type="term" value="F:nucleotidyltransferase activity"/>
    <property type="evidence" value="ECO:0007669"/>
    <property type="project" value="UniProtKB-KW"/>
</dbReference>
<dbReference type="FunFam" id="3.30.300.30:FF:000010">
    <property type="entry name" value="Enterobactin synthetase component F"/>
    <property type="match status" value="4"/>
</dbReference>
<dbReference type="Gene3D" id="2.30.38.10">
    <property type="entry name" value="Luciferase, Domain 3"/>
    <property type="match status" value="4"/>
</dbReference>
<dbReference type="InterPro" id="IPR025110">
    <property type="entry name" value="AMP-bd_C"/>
</dbReference>
<dbReference type="CDD" id="cd05930">
    <property type="entry name" value="A_NRPS"/>
    <property type="match status" value="1"/>
</dbReference>
<keyword evidence="6" id="KW-0548">Nucleotidyltransferase</keyword>
<dbReference type="Gene3D" id="1.10.1200.10">
    <property type="entry name" value="ACP-like"/>
    <property type="match status" value="4"/>
</dbReference>
<dbReference type="GO" id="GO:0005829">
    <property type="term" value="C:cytosol"/>
    <property type="evidence" value="ECO:0007669"/>
    <property type="project" value="TreeGrafter"/>
</dbReference>
<dbReference type="CDD" id="cd17651">
    <property type="entry name" value="A_NRPS_VisG_like"/>
    <property type="match status" value="2"/>
</dbReference>
<dbReference type="GO" id="GO:0072330">
    <property type="term" value="P:monocarboxylic acid biosynthetic process"/>
    <property type="evidence" value="ECO:0007669"/>
    <property type="project" value="UniProtKB-ARBA"/>
</dbReference>
<dbReference type="GO" id="GO:0043041">
    <property type="term" value="P:amino acid activation for nonribosomal peptide biosynthetic process"/>
    <property type="evidence" value="ECO:0007669"/>
    <property type="project" value="TreeGrafter"/>
</dbReference>
<evidence type="ECO:0000256" key="3">
    <source>
        <dbReference type="ARBA" id="ARBA00022450"/>
    </source>
</evidence>
<dbReference type="InterPro" id="IPR010071">
    <property type="entry name" value="AA_adenyl_dom"/>
</dbReference>
<evidence type="ECO:0000313" key="6">
    <source>
        <dbReference type="EMBL" id="CDL79464.1"/>
    </source>
</evidence>
<dbReference type="Pfam" id="PF00668">
    <property type="entry name" value="Condensation"/>
    <property type="match status" value="4"/>
</dbReference>
<dbReference type="InterPro" id="IPR020806">
    <property type="entry name" value="PKS_PP-bd"/>
</dbReference>
<dbReference type="PROSITE" id="PS00455">
    <property type="entry name" value="AMP_BINDING"/>
    <property type="match status" value="4"/>
</dbReference>
<dbReference type="SUPFAM" id="SSF56801">
    <property type="entry name" value="Acetyl-CoA synthetase-like"/>
    <property type="match status" value="4"/>
</dbReference>
<dbReference type="PROSITE" id="PS00012">
    <property type="entry name" value="PHOSPHOPANTETHEINE"/>
    <property type="match status" value="3"/>
</dbReference>
<dbReference type="Gene3D" id="3.40.50.1820">
    <property type="entry name" value="alpha/beta hydrolase"/>
    <property type="match status" value="1"/>
</dbReference>
<dbReference type="Proteomes" id="UP000019197">
    <property type="component" value="Unassembled WGS sequence"/>
</dbReference>
<dbReference type="FunFam" id="1.10.1200.10:FF:000005">
    <property type="entry name" value="Nonribosomal peptide synthetase 1"/>
    <property type="match status" value="3"/>
</dbReference>
<dbReference type="GO" id="GO:0031177">
    <property type="term" value="F:phosphopantetheine binding"/>
    <property type="evidence" value="ECO:0007669"/>
    <property type="project" value="InterPro"/>
</dbReference>
<dbReference type="SUPFAM" id="SSF52777">
    <property type="entry name" value="CoA-dependent acyltransferases"/>
    <property type="match status" value="8"/>
</dbReference>
<evidence type="ECO:0000256" key="2">
    <source>
        <dbReference type="ARBA" id="ARBA00006432"/>
    </source>
</evidence>
<comment type="caution">
    <text evidence="6">The sequence shown here is derived from an EMBL/GenBank/DDBJ whole genome shotgun (WGS) entry which is preliminary data.</text>
</comment>
<evidence type="ECO:0000259" key="5">
    <source>
        <dbReference type="PROSITE" id="PS50075"/>
    </source>
</evidence>
<dbReference type="EC" id="5.1.1.12" evidence="6"/>
<dbReference type="Gene3D" id="3.30.559.10">
    <property type="entry name" value="Chloramphenicol acetyltransferase-like domain"/>
    <property type="match status" value="4"/>
</dbReference>
<dbReference type="Gene3D" id="3.40.50.980">
    <property type="match status" value="8"/>
</dbReference>
<dbReference type="CDD" id="cd12116">
    <property type="entry name" value="A_NRPS_Ta1_like"/>
    <property type="match status" value="1"/>
</dbReference>
<dbReference type="CDD" id="cd19531">
    <property type="entry name" value="LCL_NRPS-like"/>
    <property type="match status" value="2"/>
</dbReference>
<dbReference type="SUPFAM" id="SSF47336">
    <property type="entry name" value="ACP-like"/>
    <property type="match status" value="4"/>
</dbReference>
<dbReference type="SMART" id="SM00823">
    <property type="entry name" value="PKS_PP"/>
    <property type="match status" value="4"/>
</dbReference>
<keyword evidence="6" id="KW-0413">Isomerase</keyword>
<dbReference type="GO" id="GO:0050157">
    <property type="term" value="F:ornithine racemase activity"/>
    <property type="evidence" value="ECO:0007669"/>
    <property type="project" value="UniProtKB-EC"/>
</dbReference>
<dbReference type="InterPro" id="IPR045851">
    <property type="entry name" value="AMP-bd_C_sf"/>
</dbReference>
<dbReference type="Gene3D" id="3.30.559.30">
    <property type="entry name" value="Nonribosomal peptide synthetase, condensation domain"/>
    <property type="match status" value="4"/>
</dbReference>
<dbReference type="EMBL" id="CBXE010000019">
    <property type="protein sequence ID" value="CDL79464.1"/>
    <property type="molecule type" value="Genomic_DNA"/>
</dbReference>
<dbReference type="SUPFAM" id="SSF53474">
    <property type="entry name" value="alpha/beta-Hydrolases"/>
    <property type="match status" value="1"/>
</dbReference>
<dbReference type="FunFam" id="3.30.559.10:FF:000012">
    <property type="entry name" value="Non-ribosomal peptide synthetase"/>
    <property type="match status" value="2"/>
</dbReference>
<gene>
    <name evidence="6" type="ORF">XCR1_1150011</name>
</gene>
<accession>W1IM13</accession>
<feature type="domain" description="Carrier" evidence="5">
    <location>
        <begin position="2102"/>
        <end position="2176"/>
    </location>
</feature>
<dbReference type="NCBIfam" id="TIGR01733">
    <property type="entry name" value="AA-adenyl-dom"/>
    <property type="match status" value="4"/>
</dbReference>
<dbReference type="FunFam" id="3.40.50.12780:FF:000012">
    <property type="entry name" value="Non-ribosomal peptide synthetase"/>
    <property type="match status" value="4"/>
</dbReference>
<feature type="domain" description="Carrier" evidence="5">
    <location>
        <begin position="3200"/>
        <end position="3274"/>
    </location>
</feature>
<dbReference type="PANTHER" id="PTHR45527:SF1">
    <property type="entry name" value="FATTY ACID SYNTHASE"/>
    <property type="match status" value="1"/>
</dbReference>
<dbReference type="InterPro" id="IPR036736">
    <property type="entry name" value="ACP-like_sf"/>
</dbReference>
<evidence type="ECO:0000313" key="7">
    <source>
        <dbReference type="Proteomes" id="UP000019197"/>
    </source>
</evidence>
<dbReference type="FunFam" id="1.10.1200.10:FF:000016">
    <property type="entry name" value="Non-ribosomal peptide synthase"/>
    <property type="match status" value="1"/>
</dbReference>
<dbReference type="Pfam" id="PF00550">
    <property type="entry name" value="PP-binding"/>
    <property type="match status" value="4"/>
</dbReference>
<dbReference type="GO" id="GO:0044550">
    <property type="term" value="P:secondary metabolite biosynthetic process"/>
    <property type="evidence" value="ECO:0007669"/>
    <property type="project" value="UniProtKB-ARBA"/>
</dbReference>
<sequence>MNNNELNSLPLAEREKLLESAKAAKLTRQYTQRTSITVQPRKGDIPLSWAQQRLWFLTQLDPAAQTAYHMSTGLHLQGLLNQNALKAALDRIVARHEILRTTFESIEGTARQVIGDANGGFALTTEDISHLPESEKQTAVEKSAQHEAITPFDFTQGPLFRGHLLRLAEDEHILLLTQHHIISDGWSVNVLIYELSTLYHAFCQGLVDPLPELPLQYTDYTLWQHQWLQGKVLENLLNYWRNELQSAPILLELPADKPRPIKQSYTGNRVNVAFSPILSSALKTLSQRHGTTLFMTLLAGWAVLLSRISGQYDLVIGTPVANRQQHELEPLIGFFVNTLALRIQLNDNPSVSELLNRVKHKALSAYAHQDLPFEQLVEVLKPPRNLSHSPIFQVMLALDNTPGQQSFGLSGLHVKELSRIRNSTYFDLTLSLNDTDQGLVGDLEYSSDIFEHASIERMVSHLQTLLEAMIADDSQQIETLPLLTSPQRSQLLTNFNLSAQDYQQDRLIHQLVEQQAASRPDAIALIGEERQLNYAELNQHANQLAHAIRAAGVRPDERIAICVERSLEMIIGLLGILKAGASYVPLDPEHPTERLVYMLSDSQPALILTQCHLSARLSSTGLPIWALDSTEHQTNIASQPQDNISITQSGFTPSNLAYVLYTSGSTGLPKGVMIEHRNVVHLIHAHIQMTKLTQYDRVLQFASFGFDNSVAEIFPTLAVGATLILRPAHIKVPDAEFITFLQENNITVVDLPTAFWHLWAQEISNGYSYPPKQLRSVAAGGEKAESRHLKAWLASPETQKCRWINTYGPTETTVNATSCVFDKDNPCPFEDIPIGRPITNTRIYILDKQGQPVPIGVTGEIYIGGDGVARGYLNRPELTSERFLRDPFSNKPEARMYRTGDLGRWLPDGNIHYLGRNDFQVKIRGFRIELGEIETQLAACMGVKDAIVIAREDDNGDKRLVAYLTPQPNAILNVTSLREQLSNNLASYMIPSAFVTLEAFPLNQSGKVDRAALPAPDRSASVNREYAAPQGEIEQQLAEIWQSLLGLEQVGRHDNFFELGGHSLLTVQVASRLRQTLNINVTLQDLFLQPTLADLAQTLVVETQSIQPDIVPVSRQEPLPLSWAQQRLWFLAQLDPAAQTAYHVSGGLHLHGVLDLPALNAALDRLVARHEILRTTFRLIDGQARQIIGPPDSGFALTVHDLSRLPAADRHAALDAATEWEATHPFDFGTGPLIRAQLLKLADHQHRLLLTQHHIITDGWSLNILLHELATLYRAFTQGQPDPLPPLPVQYADYALWQRQWLQGAVLATQLDFWRRALHGAPALLALPTDHARPAVQSYRGDQVPVTLAPPLVAALKTVSQQQGTTLFMTLLTGWAILLARLSGQPDIVIGTPVANRQHSALEPLIGFFVNTLALRVTLDDNPTVQALLARVKTHAVAAYAHQDLPFEQLVEALHPPRSLSHSPIFQVMFALDNTPKHSRFELPGLTLTEVPAARNNAQFDLTLSLNETAAGISGELEYARDLFERATITRLSGYLTRVLTAMAADASQPVGSLPLLTPAQRHQLLTQFNATARAYPRESLIHQLIEQQAAATPAAPALVSETGRLSYAELNRHANQLAHALRATGVRPDDRIALCAERSPAMIIGMLAILKAGASYVPLDPDYPTDRLTYMLADSRPVLILTQRHLEARLASSGRPIWALDSAAHHTQLAGYPHDNISIPASGLTPANLAYVLYTSGSTGRPKGVMVEHRQVVNFIQAQIQLTALTPHDRVLQFASFGFDNSVAEIFPTLAAGATLVLRPARLKVPDSDFTAFLHTHHITVVDLPTAFWHLWAQEVRAGHSMPPPALRSVAASGEKAEVRHLQAWSASPATQACRWINIYGPTETTVNATACLYEPGHPPPADDIPIGRPMANTTVYILDPLGQPVPVGVTGELYIGGEGVARGYLNRPDLTADRFLPDPFHAEPDARMYRTGDLGHWGPAGDIHYLGRNDFQVKLRGFRIEPGEIETQLVACPGVKDALVLVREDERGDKQLVAYLVPDAGSPLEAARLRDQLSPHLAGYMIPSAFVTLDAFPLTPSGKIDRPALPAPDRAARVSRDYAAPQGAAEQQLAAIWQALLRLAQVGRHDNFFELGGHSLLVVTLIEQLRQHHWTLPVSAVFAAPTLAAMARQLRHEPAASPVPAGAASLIPPDCPAITPAMLPLLSLTPAQLDPIVARVAGGARNVQDIYPLGPLQEGILFHYLLETRGDTYLDRQFIRFDSRPRLEAFLQALQQVIDRHDILRSAVHWQGLPEPVQVVYRQAPLPRTEAVLVPGEAADLQLRRLTAPRLDITRAPLLAATFAQEPGHAHWLLALQHHHLVCDHLSLDIIFHEMQALLAGQGDTLPPSLPYRHFIAQIRAVPAETHRAYFRALLGDVTEPTLPFGLADTQNLPADIAEAVMPLDNALSQQITACARQQGVSAAVLFHVAWAQVLALCSGRDDIVFGTVLLGRLQGGAGTAQVFGMLINTLPVRIRLQADTVQQTVQATHQQLSALLAHEQTPLALAQRCSGIPAPRPLFSSLLNFRHSQREPDPTASPAWAGIQVLSDEEHSNYPLSLDVDAFEDGFALTAQCPQSLNPARINHYMVSALSQLVNALHTAPARAIRSLTVLPDEERTRLLVAFNPATVTAPPAGLLHQTVEQQAARTPAAPALVWGDTSLSYAALNRRANQLAHALIAAGVRPDDRVAIYAERGPALIIGLLGILKAGAGYVPLATDHPRERLTYLLADCAPVLLLTQTHLQPHLPETPVPIWCLDAAHQQATLDTYAAENPQPARLGLQPHHLAYVIYTSGSTGLPKGVMIEHRNVTSFVAAQLQVNPLTARDRVLQFTAVAFDTAVSEIFPTFAAGATLILRPAALQVPDSAFSAFLHAQKITALDVPAAFWHLWVQELAAGRCPFSPDLRTVTVGGEKAAARHLQTWQALPETQPCRWLNAYGPTETTVTATIWAAENAGQAPQLPALTAAVPIGRPLSNSKIYILDTHGQPVPVGVTGEIYVGGAGVARGYLNRPDLTADRFIRDPFSAQPGARMYRTGDLGHWGSEGHIHYLGRNDFQVKIRGFRIEPGEIETRLAACPGVKEAVVIAREEKDGNTNLVAYIIPQSDITPDAIQLREQLSTHLMEYMLPSIFVTLDAFPLTPNGKIDRKALPVPKHTDVISREYQAPVNTTEQQLATIWQNLLQLEQVGRHDNFFELGGHSLLVVSLIEQLRQRGFTLQVSAVFSFPVLADMANHLINKTTDDPTAQIIPPNLITNDSQIITPDMLPLVLLTQEQIDQIVASVVGGVSNIQDIYPLGPLQEGILFHHLLETKGDIYLDNMMIAFDGRARLETFLQALQQIINRHDILRSAVHWNDLPEPVQVIYRQAQLPITELTLSPEGQAEQQLLHHTDPHLIRLNITQAPLLSATIAKDPHSGKWLLALLHHHLVCDHHSLEIIFNEIQAILLGQGNQLPPPLPYRNFIAQLRMVPLEQHQAYFRQLLADVDEPTLPFGLLEVHGENSEQFAEAECELETSLAQALRNCAHQQGVSAAVLFHIGWAQVLAQCSGRDDVVFGTVLLGRLQGVVNSDKTLGMFMNTLPIRIKLGGFTVQQVVQQTYQVLSELLEHEQAPLSLAQQCSGVKAPLPLFNSLLNYRHSPNNDNDQNTRSAEEGIELLSSNERTNYPLSLAVDDTEQGFTLTMQCVSFLDPKRINAFMHTVLYDLVEILQNSPEHTCRQLNILPQEERIQLLQTFNNTHIEYSQDDLIHQRFEQQAEDSPMAIALIYGDQQLCYDELNRKANQLAHYLIELGIRPDDRIAICVERSLDMVIGLLGILKAGAGYVPLDPDYPTERLSYMLSDSRPVVLLTQYALQVRFSDTEIPLLVLDDNEYQAKIRNQPDCNLSASDSGVTSRNLAYVLYTSGSTGLPKGVMIEHISVVNLLLSMQEILQITTDDTMLFSTTIGFDIAGLELYLPLFSGSRIVLAPSQIAKDPEQLAALIALHNIKIVQATPTAWRMLLDSGWTGADIKALSGGEALSHELAQRLKQKVSSLWNLYGPTETTIWSTASTNILMEQINHHTKSQITIGRPIANTQIYLLDKHNQPVPIGVIGEIHIGGIGVARGYLNRPELTNERFVHNPFSEQVDARMYKTGDLGRWLSDGTIDYLGRNDFQVKIRGFRIELGEIEARLLAYPGIQEAIVMVREDITHDKRLVAYLVLQPEITLNLEQLRETLHTSLPHYMIPNAFVTLDSFPLTPNGKLDRQSLPSPDALAVITQDYAAPIGEIENIIAEIWQENLGLDRIGRHDHFFELGGHSLLTLQIVTRLRRALNINIAIRDLFLHPTISKLACYLQQLLSGNHQEQQKNIVTIRQGKGESSLLLVHPAGGGVHYAYDLAAHIHDQDMTIYGITASDRFGDENLQLTFSEMAKEYITSIRQAQISGPYTIAGWSIGGTLAYEIANQLIAEGDTVNFIGLIDSVASYQDTFTQENKQAGLLFNAKNTLYDLLAEETEISPHVDEELQRMTDKHDYNTLLAFAQQNDLLPPQIPSDNILYYLSLYHNITVAAYHYIAPTNIASEIPLHVVLFRATEQNEQHSYALGWEDVIPPEQLSIVPVVGSHESIMKLPHIKHVGQALLEAIMATKENY</sequence>
<protein>
    <submittedName>
        <fullName evidence="6">Peptide synthetase XpsB (Modular protein)</fullName>
        <ecNumber evidence="6">2.7.7.58</ecNumber>
        <ecNumber evidence="6">5.1.1.12</ecNumber>
    </submittedName>
</protein>
<dbReference type="InterPro" id="IPR009081">
    <property type="entry name" value="PP-bd_ACP"/>
</dbReference>
<name>W1IM13_9GAMM</name>
<feature type="domain" description="Carrier" evidence="5">
    <location>
        <begin position="4292"/>
        <end position="4367"/>
    </location>
</feature>
<dbReference type="PROSITE" id="PS50075">
    <property type="entry name" value="CARRIER"/>
    <property type="match status" value="4"/>
</dbReference>
<dbReference type="InterPro" id="IPR023213">
    <property type="entry name" value="CAT-like_dom_sf"/>
</dbReference>